<dbReference type="GO" id="GO:0016020">
    <property type="term" value="C:membrane"/>
    <property type="evidence" value="ECO:0007669"/>
    <property type="project" value="UniProtKB-SubCell"/>
</dbReference>
<organism evidence="11 12">
    <name type="scientific">Ustilago trichophora</name>
    <dbReference type="NCBI Taxonomy" id="86804"/>
    <lineage>
        <taxon>Eukaryota</taxon>
        <taxon>Fungi</taxon>
        <taxon>Dikarya</taxon>
        <taxon>Basidiomycota</taxon>
        <taxon>Ustilaginomycotina</taxon>
        <taxon>Ustilaginomycetes</taxon>
        <taxon>Ustilaginales</taxon>
        <taxon>Ustilaginaceae</taxon>
        <taxon>Ustilago</taxon>
    </lineage>
</organism>
<comment type="subcellular location">
    <subcellularLocation>
        <location evidence="1">Membrane</location>
        <topology evidence="1">Multi-pass membrane protein</topology>
    </subcellularLocation>
</comment>
<dbReference type="AlphaFoldDB" id="A0A5C3E0Y9"/>
<dbReference type="PANTHER" id="PTHR23503:SF8">
    <property type="entry name" value="FACILITATED GLUCOSE TRANSPORTER PROTEIN 1"/>
    <property type="match status" value="1"/>
</dbReference>
<dbReference type="PROSITE" id="PS50850">
    <property type="entry name" value="MFS"/>
    <property type="match status" value="1"/>
</dbReference>
<feature type="transmembrane region" description="Helical" evidence="9">
    <location>
        <begin position="355"/>
        <end position="380"/>
    </location>
</feature>
<feature type="compositionally biased region" description="Basic and acidic residues" evidence="8">
    <location>
        <begin position="269"/>
        <end position="286"/>
    </location>
</feature>
<evidence type="ECO:0000256" key="4">
    <source>
        <dbReference type="ARBA" id="ARBA00022692"/>
    </source>
</evidence>
<feature type="transmembrane region" description="Helical" evidence="9">
    <location>
        <begin position="117"/>
        <end position="135"/>
    </location>
</feature>
<proteinExistence type="inferred from homology"/>
<evidence type="ECO:0000259" key="10">
    <source>
        <dbReference type="PROSITE" id="PS50850"/>
    </source>
</evidence>
<dbReference type="Proteomes" id="UP000324022">
    <property type="component" value="Unassembled WGS sequence"/>
</dbReference>
<dbReference type="PROSITE" id="PS00217">
    <property type="entry name" value="SUGAR_TRANSPORT_2"/>
    <property type="match status" value="1"/>
</dbReference>
<keyword evidence="3" id="KW-0813">Transport</keyword>
<evidence type="ECO:0000313" key="11">
    <source>
        <dbReference type="EMBL" id="SPO23146.1"/>
    </source>
</evidence>
<dbReference type="Pfam" id="PF00083">
    <property type="entry name" value="Sugar_tr"/>
    <property type="match status" value="1"/>
</dbReference>
<evidence type="ECO:0000256" key="6">
    <source>
        <dbReference type="ARBA" id="ARBA00023136"/>
    </source>
</evidence>
<feature type="transmembrane region" description="Helical" evidence="9">
    <location>
        <begin position="418"/>
        <end position="442"/>
    </location>
</feature>
<evidence type="ECO:0000256" key="8">
    <source>
        <dbReference type="SAM" id="MobiDB-lite"/>
    </source>
</evidence>
<dbReference type="InterPro" id="IPR003663">
    <property type="entry name" value="Sugar/inositol_transpt"/>
</dbReference>
<sequence length="516" mass="54187">MPTTAAAASSSLHPPPAAGSDNKPTVTARFRFALFWILFSAANYGYGISELNALQPILTCRSRDPTIHTLLSPLSTGCIPLSESQFGLVTSLFTLGGLVSSFLISPISKSFGWGRRTCITWSAIAGIAGSCILGLSSSLTGLGTGRFIQGIGSGIGVVIVPIFINEISPIAIKGSIGVLNQFSIVLGIFIAQAIGASWLGGDGAYWRAVPLTSGLVSSLQLLGSYTVGLESPGWLEGEGKGNSAGGLAANDAADEVRALLWSPKELQSWKEGRGRSNGRRADEERQGLLAGEGDAAGEAAGRDGVNERNQVDLAGLFSDSEVRTGTILVILTQLGQQLSGINAVLYYSVGILGPILPTLAGSIGILITVINILMTFPPIYLIDEHRIGRKKLMVGSAIVMTFASALLGVGIVWGYKTLSAICMILMVAGFSFGLGPIPFVILPELVPSRAVSTATSLGLTLNWTANFLVGSAFLPIKNYLANFDTNHTGGTVFWIFSISNLLTALIVAKMYRYNPE</sequence>
<dbReference type="InterPro" id="IPR020846">
    <property type="entry name" value="MFS_dom"/>
</dbReference>
<keyword evidence="5 9" id="KW-1133">Transmembrane helix</keyword>
<comment type="similarity">
    <text evidence="2">Belongs to the major facilitator superfamily. Sugar transporter (TC 2.A.1.1) family.</text>
</comment>
<dbReference type="Gene3D" id="1.20.1250.20">
    <property type="entry name" value="MFS general substrate transporter like domains"/>
    <property type="match status" value="1"/>
</dbReference>
<dbReference type="InterPro" id="IPR005828">
    <property type="entry name" value="MFS_sugar_transport-like"/>
</dbReference>
<evidence type="ECO:0000256" key="2">
    <source>
        <dbReference type="ARBA" id="ARBA00010992"/>
    </source>
</evidence>
<feature type="transmembrane region" description="Helical" evidence="9">
    <location>
        <begin position="176"/>
        <end position="198"/>
    </location>
</feature>
<dbReference type="GO" id="GO:0015149">
    <property type="term" value="F:hexose transmembrane transporter activity"/>
    <property type="evidence" value="ECO:0007669"/>
    <property type="project" value="TreeGrafter"/>
</dbReference>
<feature type="transmembrane region" description="Helical" evidence="9">
    <location>
        <begin position="392"/>
        <end position="412"/>
    </location>
</feature>
<feature type="transmembrane region" description="Helical" evidence="9">
    <location>
        <begin position="147"/>
        <end position="164"/>
    </location>
</feature>
<dbReference type="SUPFAM" id="SSF103473">
    <property type="entry name" value="MFS general substrate transporter"/>
    <property type="match status" value="1"/>
</dbReference>
<dbReference type="EMBL" id="OOIN01000005">
    <property type="protein sequence ID" value="SPO23146.1"/>
    <property type="molecule type" value="Genomic_DNA"/>
</dbReference>
<evidence type="ECO:0000256" key="3">
    <source>
        <dbReference type="ARBA" id="ARBA00022448"/>
    </source>
</evidence>
<keyword evidence="12" id="KW-1185">Reference proteome</keyword>
<reference evidence="11 12" key="1">
    <citation type="submission" date="2018-03" db="EMBL/GenBank/DDBJ databases">
        <authorList>
            <person name="Guldener U."/>
        </authorList>
    </citation>
    <scope>NUCLEOTIDE SEQUENCE [LARGE SCALE GENOMIC DNA]</scope>
    <source>
        <strain evidence="11 12">NBRC100155</strain>
    </source>
</reference>
<evidence type="ECO:0000256" key="5">
    <source>
        <dbReference type="ARBA" id="ARBA00022989"/>
    </source>
</evidence>
<name>A0A5C3E0Y9_9BASI</name>
<keyword evidence="6 9" id="KW-0472">Membrane</keyword>
<feature type="domain" description="Major facilitator superfamily (MFS) profile" evidence="10">
    <location>
        <begin position="33"/>
        <end position="515"/>
    </location>
</feature>
<evidence type="ECO:0000256" key="7">
    <source>
        <dbReference type="ARBA" id="ARBA00049119"/>
    </source>
</evidence>
<dbReference type="PRINTS" id="PR00171">
    <property type="entry name" value="SUGRTRNSPORT"/>
</dbReference>
<protein>
    <submittedName>
        <fullName evidence="11">Related to VPS73 - protein involved in vacuolar protein sorting</fullName>
    </submittedName>
</protein>
<dbReference type="InterPro" id="IPR036259">
    <property type="entry name" value="MFS_trans_sf"/>
</dbReference>
<comment type="catalytic activity">
    <reaction evidence="7">
        <text>myo-inositol(out) + H(+)(out) = myo-inositol(in) + H(+)(in)</text>
        <dbReference type="Rhea" id="RHEA:60364"/>
        <dbReference type="ChEBI" id="CHEBI:15378"/>
        <dbReference type="ChEBI" id="CHEBI:17268"/>
    </reaction>
</comment>
<evidence type="ECO:0000313" key="12">
    <source>
        <dbReference type="Proteomes" id="UP000324022"/>
    </source>
</evidence>
<accession>A0A5C3E0Y9</accession>
<dbReference type="InterPro" id="IPR045263">
    <property type="entry name" value="GLUT"/>
</dbReference>
<gene>
    <name evidence="11" type="ORF">UTRI_01824</name>
</gene>
<feature type="compositionally biased region" description="Low complexity" evidence="8">
    <location>
        <begin position="1"/>
        <end position="12"/>
    </location>
</feature>
<dbReference type="PANTHER" id="PTHR23503">
    <property type="entry name" value="SOLUTE CARRIER FAMILY 2"/>
    <property type="match status" value="1"/>
</dbReference>
<dbReference type="InterPro" id="IPR005829">
    <property type="entry name" value="Sugar_transporter_CS"/>
</dbReference>
<feature type="transmembrane region" description="Helical" evidence="9">
    <location>
        <begin position="86"/>
        <end position="105"/>
    </location>
</feature>
<feature type="region of interest" description="Disordered" evidence="8">
    <location>
        <begin position="269"/>
        <end position="302"/>
    </location>
</feature>
<evidence type="ECO:0000256" key="9">
    <source>
        <dbReference type="SAM" id="Phobius"/>
    </source>
</evidence>
<keyword evidence="4 9" id="KW-0812">Transmembrane</keyword>
<feature type="region of interest" description="Disordered" evidence="8">
    <location>
        <begin position="1"/>
        <end position="22"/>
    </location>
</feature>
<feature type="compositionally biased region" description="Low complexity" evidence="8">
    <location>
        <begin position="287"/>
        <end position="299"/>
    </location>
</feature>
<dbReference type="OrthoDB" id="4540492at2759"/>
<feature type="transmembrane region" description="Helical" evidence="9">
    <location>
        <begin position="454"/>
        <end position="476"/>
    </location>
</feature>
<evidence type="ECO:0000256" key="1">
    <source>
        <dbReference type="ARBA" id="ARBA00004141"/>
    </source>
</evidence>
<feature type="transmembrane region" description="Helical" evidence="9">
    <location>
        <begin position="491"/>
        <end position="511"/>
    </location>
</feature>